<evidence type="ECO:0000256" key="1">
    <source>
        <dbReference type="ARBA" id="ARBA00022729"/>
    </source>
</evidence>
<dbReference type="InterPro" id="IPR035513">
    <property type="entry name" value="Invertase/methylesterase_inhib"/>
</dbReference>
<dbReference type="InterPro" id="IPR052421">
    <property type="entry name" value="PCW_Enzyme_Inhibitor"/>
</dbReference>
<evidence type="ECO:0000259" key="5">
    <source>
        <dbReference type="SMART" id="SM00856"/>
    </source>
</evidence>
<dbReference type="PROSITE" id="PS51257">
    <property type="entry name" value="PROKAR_LIPOPROTEIN"/>
    <property type="match status" value="1"/>
</dbReference>
<gene>
    <name evidence="6" type="ORF">LR48_Vigan01g296400</name>
</gene>
<dbReference type="InterPro" id="IPR006501">
    <property type="entry name" value="Pectinesterase_inhib_dom"/>
</dbReference>
<sequence length="245" mass="26467">MRSSLFGSFSILHILILSCILLTPTTLSSDGDGDDDGDLVDQICRKTPFYDLCSSILHSNPLAPKSDPKGMALIMVNNIQENATDTLCYIEELIKQTSDEQLEQQLDFCAESYIPVVKYILPQAADAISQGRFGFASYCIVDAQKEVNACDKKFSGSSQAPLILRSSSSPSPPCAVPAPTPNSFALTGSCAPYLAEILHCAWQLLCCLPVTTILDKKKRGDHLLRSVEKADLLDDVATEAEAGSS</sequence>
<evidence type="ECO:0000256" key="4">
    <source>
        <dbReference type="SAM" id="SignalP"/>
    </source>
</evidence>
<name>A0A0L9TS39_PHAAN</name>
<feature type="signal peptide" evidence="4">
    <location>
        <begin position="1"/>
        <end position="28"/>
    </location>
</feature>
<evidence type="ECO:0000256" key="2">
    <source>
        <dbReference type="ARBA" id="ARBA00023157"/>
    </source>
</evidence>
<dbReference type="STRING" id="3914.A0A0L9TS39"/>
<dbReference type="Gramene" id="KOM33408">
    <property type="protein sequence ID" value="KOM33408"/>
    <property type="gene ID" value="LR48_Vigan01g296400"/>
</dbReference>
<dbReference type="CDD" id="cd15796">
    <property type="entry name" value="CIF_like"/>
    <property type="match status" value="1"/>
</dbReference>
<feature type="domain" description="Pectinesterase inhibitor" evidence="5">
    <location>
        <begin position="35"/>
        <end position="170"/>
    </location>
</feature>
<dbReference type="GO" id="GO:0004857">
    <property type="term" value="F:enzyme inhibitor activity"/>
    <property type="evidence" value="ECO:0007669"/>
    <property type="project" value="InterPro"/>
</dbReference>
<keyword evidence="1 4" id="KW-0732">Signal</keyword>
<dbReference type="Gene3D" id="1.20.140.40">
    <property type="entry name" value="Invertase/pectin methylesterase inhibitor family protein"/>
    <property type="match status" value="1"/>
</dbReference>
<evidence type="ECO:0000313" key="6">
    <source>
        <dbReference type="EMBL" id="KOM33408.1"/>
    </source>
</evidence>
<evidence type="ECO:0000256" key="3">
    <source>
        <dbReference type="ARBA" id="ARBA00038471"/>
    </source>
</evidence>
<dbReference type="PANTHER" id="PTHR36710">
    <property type="entry name" value="PECTINESTERASE INHIBITOR-LIKE"/>
    <property type="match status" value="1"/>
</dbReference>
<dbReference type="Pfam" id="PF04043">
    <property type="entry name" value="PMEI"/>
    <property type="match status" value="1"/>
</dbReference>
<dbReference type="InterPro" id="IPR034087">
    <property type="entry name" value="C/VIF1"/>
</dbReference>
<comment type="similarity">
    <text evidence="3">Belongs to the PMEI family.</text>
</comment>
<dbReference type="PANTHER" id="PTHR36710:SF18">
    <property type="entry name" value="PECTINESTERASE INHIBITOR 5-RELATED"/>
    <property type="match status" value="1"/>
</dbReference>
<dbReference type="AlphaFoldDB" id="A0A0L9TS39"/>
<dbReference type="NCBIfam" id="TIGR01614">
    <property type="entry name" value="PME_inhib"/>
    <property type="match status" value="1"/>
</dbReference>
<feature type="chain" id="PRO_5005594934" description="Pectinesterase inhibitor domain-containing protein" evidence="4">
    <location>
        <begin position="29"/>
        <end position="245"/>
    </location>
</feature>
<dbReference type="EMBL" id="CM003371">
    <property type="protein sequence ID" value="KOM33408.1"/>
    <property type="molecule type" value="Genomic_DNA"/>
</dbReference>
<reference evidence="7" key="1">
    <citation type="journal article" date="2015" name="Proc. Natl. Acad. Sci. U.S.A.">
        <title>Genome sequencing of adzuki bean (Vigna angularis) provides insight into high starch and low fat accumulation and domestication.</title>
        <authorList>
            <person name="Yang K."/>
            <person name="Tian Z."/>
            <person name="Chen C."/>
            <person name="Luo L."/>
            <person name="Zhao B."/>
            <person name="Wang Z."/>
            <person name="Yu L."/>
            <person name="Li Y."/>
            <person name="Sun Y."/>
            <person name="Li W."/>
            <person name="Chen Y."/>
            <person name="Li Y."/>
            <person name="Zhang Y."/>
            <person name="Ai D."/>
            <person name="Zhao J."/>
            <person name="Shang C."/>
            <person name="Ma Y."/>
            <person name="Wu B."/>
            <person name="Wang M."/>
            <person name="Gao L."/>
            <person name="Sun D."/>
            <person name="Zhang P."/>
            <person name="Guo F."/>
            <person name="Wang W."/>
            <person name="Li Y."/>
            <person name="Wang J."/>
            <person name="Varshney R.K."/>
            <person name="Wang J."/>
            <person name="Ling H.Q."/>
            <person name="Wan P."/>
        </authorList>
    </citation>
    <scope>NUCLEOTIDE SEQUENCE</scope>
    <source>
        <strain evidence="7">cv. Jingnong 6</strain>
    </source>
</reference>
<dbReference type="SUPFAM" id="SSF101148">
    <property type="entry name" value="Plant invertase/pectin methylesterase inhibitor"/>
    <property type="match status" value="1"/>
</dbReference>
<dbReference type="Proteomes" id="UP000053144">
    <property type="component" value="Chromosome 1"/>
</dbReference>
<protein>
    <recommendedName>
        <fullName evidence="5">Pectinesterase inhibitor domain-containing protein</fullName>
    </recommendedName>
</protein>
<accession>A0A0L9TS39</accession>
<organism evidence="6 7">
    <name type="scientific">Phaseolus angularis</name>
    <name type="common">Azuki bean</name>
    <name type="synonym">Vigna angularis</name>
    <dbReference type="NCBI Taxonomy" id="3914"/>
    <lineage>
        <taxon>Eukaryota</taxon>
        <taxon>Viridiplantae</taxon>
        <taxon>Streptophyta</taxon>
        <taxon>Embryophyta</taxon>
        <taxon>Tracheophyta</taxon>
        <taxon>Spermatophyta</taxon>
        <taxon>Magnoliopsida</taxon>
        <taxon>eudicotyledons</taxon>
        <taxon>Gunneridae</taxon>
        <taxon>Pentapetalae</taxon>
        <taxon>rosids</taxon>
        <taxon>fabids</taxon>
        <taxon>Fabales</taxon>
        <taxon>Fabaceae</taxon>
        <taxon>Papilionoideae</taxon>
        <taxon>50 kb inversion clade</taxon>
        <taxon>NPAAA clade</taxon>
        <taxon>indigoferoid/millettioid clade</taxon>
        <taxon>Phaseoleae</taxon>
        <taxon>Vigna</taxon>
    </lineage>
</organism>
<evidence type="ECO:0000313" key="7">
    <source>
        <dbReference type="Proteomes" id="UP000053144"/>
    </source>
</evidence>
<dbReference type="SMART" id="SM00856">
    <property type="entry name" value="PMEI"/>
    <property type="match status" value="1"/>
</dbReference>
<dbReference type="FunFam" id="1.20.140.40:FF:000009">
    <property type="entry name" value="Invertase/pectin methylesterase inhibitor family protein"/>
    <property type="match status" value="1"/>
</dbReference>
<keyword evidence="2" id="KW-1015">Disulfide bond</keyword>
<proteinExistence type="inferred from homology"/>